<keyword evidence="1" id="KW-0547">Nucleotide-binding</keyword>
<evidence type="ECO:0000256" key="1">
    <source>
        <dbReference type="ARBA" id="ARBA00022741"/>
    </source>
</evidence>
<dbReference type="InterPro" id="IPR036961">
    <property type="entry name" value="Kinesin_motor_dom_sf"/>
</dbReference>
<comment type="caution">
    <text evidence="3">The sequence shown here is derived from an EMBL/GenBank/DDBJ whole genome shotgun (WGS) entry which is preliminary data.</text>
</comment>
<dbReference type="SUPFAM" id="SSF52540">
    <property type="entry name" value="P-loop containing nucleoside triphosphate hydrolases"/>
    <property type="match status" value="1"/>
</dbReference>
<dbReference type="PANTHER" id="PTHR47335">
    <property type="entry name" value="UNCONVENTIONAL MYOSIN-XVI"/>
    <property type="match status" value="1"/>
</dbReference>
<evidence type="ECO:0000256" key="2">
    <source>
        <dbReference type="ARBA" id="ARBA00022840"/>
    </source>
</evidence>
<accession>A0ABQ9WAX1</accession>
<protein>
    <submittedName>
        <fullName evidence="3">Uncharacterized protein</fullName>
    </submittedName>
</protein>
<dbReference type="InterPro" id="IPR027417">
    <property type="entry name" value="P-loop_NTPase"/>
</dbReference>
<dbReference type="Gene3D" id="1.20.58.530">
    <property type="match status" value="1"/>
</dbReference>
<reference evidence="3 4" key="1">
    <citation type="submission" date="2023-05" db="EMBL/GenBank/DDBJ databases">
        <title>B98-5 Cell Line De Novo Hybrid Assembly: An Optical Mapping Approach.</title>
        <authorList>
            <person name="Kananen K."/>
            <person name="Auerbach J.A."/>
            <person name="Kautto E."/>
            <person name="Blachly J.S."/>
        </authorList>
    </citation>
    <scope>NUCLEOTIDE SEQUENCE [LARGE SCALE GENOMIC DNA]</scope>
    <source>
        <strain evidence="3">B95-8</strain>
        <tissue evidence="3">Cell line</tissue>
    </source>
</reference>
<dbReference type="EMBL" id="JASSZA010000001">
    <property type="protein sequence ID" value="KAK2118783.1"/>
    <property type="molecule type" value="Genomic_DNA"/>
</dbReference>
<dbReference type="PANTHER" id="PTHR47335:SF1">
    <property type="entry name" value="UNCONVENTIONAL MYOSIN-XVI"/>
    <property type="match status" value="1"/>
</dbReference>
<dbReference type="InterPro" id="IPR052838">
    <property type="entry name" value="Myosin-XVI"/>
</dbReference>
<organism evidence="3 4">
    <name type="scientific">Saguinus oedipus</name>
    <name type="common">Cotton-top tamarin</name>
    <name type="synonym">Oedipomidas oedipus</name>
    <dbReference type="NCBI Taxonomy" id="9490"/>
    <lineage>
        <taxon>Eukaryota</taxon>
        <taxon>Metazoa</taxon>
        <taxon>Chordata</taxon>
        <taxon>Craniata</taxon>
        <taxon>Vertebrata</taxon>
        <taxon>Euteleostomi</taxon>
        <taxon>Mammalia</taxon>
        <taxon>Eutheria</taxon>
        <taxon>Euarchontoglires</taxon>
        <taxon>Primates</taxon>
        <taxon>Haplorrhini</taxon>
        <taxon>Platyrrhini</taxon>
        <taxon>Cebidae</taxon>
        <taxon>Callitrichinae</taxon>
        <taxon>Saguinus</taxon>
    </lineage>
</organism>
<dbReference type="Proteomes" id="UP001266305">
    <property type="component" value="Unassembled WGS sequence"/>
</dbReference>
<evidence type="ECO:0000313" key="3">
    <source>
        <dbReference type="EMBL" id="KAK2118783.1"/>
    </source>
</evidence>
<proteinExistence type="predicted"/>
<evidence type="ECO:0000313" key="4">
    <source>
        <dbReference type="Proteomes" id="UP001266305"/>
    </source>
</evidence>
<name>A0ABQ9WAX1_SAGOE</name>
<keyword evidence="4" id="KW-1185">Reference proteome</keyword>
<sequence length="103" mass="12045">MATSVTPSFQLNCQNCKGFPSFLAWLQKVRSLSMQTLDIGILDIFGFEEFQKNEFEQARFHVCNEIHWFIHLLVSDMWKLQMESCPLKSIGDLPHTRQLHTQT</sequence>
<dbReference type="Gene3D" id="3.40.850.10">
    <property type="entry name" value="Kinesin motor domain"/>
    <property type="match status" value="1"/>
</dbReference>
<keyword evidence="2" id="KW-0067">ATP-binding</keyword>
<gene>
    <name evidence="3" type="ORF">P7K49_000169</name>
</gene>